<name>A0A8S3RIE0_MYTED</name>
<dbReference type="PANTHER" id="PTHR46197">
    <property type="entry name" value="PROTEIN ABHD14B-LIKE"/>
    <property type="match status" value="1"/>
</dbReference>
<dbReference type="GO" id="GO:0005737">
    <property type="term" value="C:cytoplasm"/>
    <property type="evidence" value="ECO:0007669"/>
    <property type="project" value="UniProtKB-SubCell"/>
</dbReference>
<dbReference type="Proteomes" id="UP000683360">
    <property type="component" value="Unassembled WGS sequence"/>
</dbReference>
<accession>A0A8S3RIE0</accession>
<keyword evidence="4" id="KW-0472">Membrane</keyword>
<organism evidence="5 6">
    <name type="scientific">Mytilus edulis</name>
    <name type="common">Blue mussel</name>
    <dbReference type="NCBI Taxonomy" id="6550"/>
    <lineage>
        <taxon>Eukaryota</taxon>
        <taxon>Metazoa</taxon>
        <taxon>Spiralia</taxon>
        <taxon>Lophotrochozoa</taxon>
        <taxon>Mollusca</taxon>
        <taxon>Bivalvia</taxon>
        <taxon>Autobranchia</taxon>
        <taxon>Pteriomorphia</taxon>
        <taxon>Mytilida</taxon>
        <taxon>Mytiloidea</taxon>
        <taxon>Mytilidae</taxon>
        <taxon>Mytilinae</taxon>
        <taxon>Mytilus</taxon>
    </lineage>
</organism>
<comment type="subcellular location">
    <subcellularLocation>
        <location evidence="1">Cytoplasm</location>
    </subcellularLocation>
</comment>
<reference evidence="5" key="1">
    <citation type="submission" date="2021-03" db="EMBL/GenBank/DDBJ databases">
        <authorList>
            <person name="Bekaert M."/>
        </authorList>
    </citation>
    <scope>NUCLEOTIDE SEQUENCE</scope>
</reference>
<evidence type="ECO:0000313" key="6">
    <source>
        <dbReference type="Proteomes" id="UP000683360"/>
    </source>
</evidence>
<proteinExistence type="predicted"/>
<evidence type="ECO:0000256" key="1">
    <source>
        <dbReference type="ARBA" id="ARBA00004496"/>
    </source>
</evidence>
<feature type="region of interest" description="Disordered" evidence="3">
    <location>
        <begin position="61"/>
        <end position="117"/>
    </location>
</feature>
<dbReference type="AlphaFoldDB" id="A0A8S3RIE0"/>
<keyword evidence="4" id="KW-1133">Transmembrane helix</keyword>
<evidence type="ECO:0000256" key="3">
    <source>
        <dbReference type="SAM" id="MobiDB-lite"/>
    </source>
</evidence>
<dbReference type="OrthoDB" id="284184at2759"/>
<protein>
    <submittedName>
        <fullName evidence="5">ABHD14</fullName>
    </submittedName>
</protein>
<dbReference type="SUPFAM" id="SSF53474">
    <property type="entry name" value="alpha/beta-Hydrolases"/>
    <property type="match status" value="1"/>
</dbReference>
<evidence type="ECO:0000256" key="2">
    <source>
        <dbReference type="ARBA" id="ARBA00022490"/>
    </source>
</evidence>
<sequence length="351" mass="39942">MTPPGVHINKTALAIIIGLLVVIILGFKYKRGTDSAFFDKLSDRKTESILQQQSKIRDVQLEELKKEPEKEIKKEPENQEVNKEQKQVELNKEPENQQVNKELEKTQGNKEPEKHKKENMAAVDWKTVDINSVIIPDEIVKSATEKMKVEEKTYKVMDLNIFARTVKPEGECKGGVVLLHGQSFTSKNWAEIKTLQYIGAMGYTPMAVDLPNFGNSDKKDVDDDELKFMEELMKAINFTAPVIVSPSMSGKFSLPFLLSDPKNANKKSHGFIPVAPVIPENYKQYIKELQIPAAIVYGDKDLTFKNSVENVLSKLPNSRLFKIKDARHPAYLDQPEIWHKIIYIFLPAAFK</sequence>
<feature type="transmembrane region" description="Helical" evidence="4">
    <location>
        <begin position="12"/>
        <end position="29"/>
    </location>
</feature>
<dbReference type="Gene3D" id="3.40.50.1820">
    <property type="entry name" value="alpha/beta hydrolase"/>
    <property type="match status" value="1"/>
</dbReference>
<dbReference type="InterPro" id="IPR029058">
    <property type="entry name" value="AB_hydrolase_fold"/>
</dbReference>
<dbReference type="PANTHER" id="PTHR46197:SF3">
    <property type="entry name" value="AB HYDROLASE-1 DOMAIN-CONTAINING PROTEIN"/>
    <property type="match status" value="1"/>
</dbReference>
<gene>
    <name evidence="5" type="ORF">MEDL_22085</name>
</gene>
<keyword evidence="4" id="KW-0812">Transmembrane</keyword>
<comment type="caution">
    <text evidence="5">The sequence shown here is derived from an EMBL/GenBank/DDBJ whole genome shotgun (WGS) entry which is preliminary data.</text>
</comment>
<keyword evidence="6" id="KW-1185">Reference proteome</keyword>
<keyword evidence="2" id="KW-0963">Cytoplasm</keyword>
<evidence type="ECO:0000313" key="5">
    <source>
        <dbReference type="EMBL" id="CAG2207830.1"/>
    </source>
</evidence>
<evidence type="ECO:0000256" key="4">
    <source>
        <dbReference type="SAM" id="Phobius"/>
    </source>
</evidence>
<dbReference type="EMBL" id="CAJPWZ010001093">
    <property type="protein sequence ID" value="CAG2207830.1"/>
    <property type="molecule type" value="Genomic_DNA"/>
</dbReference>